<evidence type="ECO:0000313" key="4">
    <source>
        <dbReference type="Proteomes" id="UP000664859"/>
    </source>
</evidence>
<feature type="compositionally biased region" description="Basic and acidic residues" evidence="1">
    <location>
        <begin position="68"/>
        <end position="77"/>
    </location>
</feature>
<keyword evidence="4" id="KW-1185">Reference proteome</keyword>
<sequence length="104" mass="11382">MNMMMRVLALALLCAAVMAFQPSCFAGTSSVVSQRAAVRSSRGVLHMAKHAQAKGAKKHQKNRPKKSNPSDRNHKPAEYSLEIMSNGRDYPGKPPVYEIVEEAA</sequence>
<name>A0A836CBS4_9STRA</name>
<evidence type="ECO:0000256" key="1">
    <source>
        <dbReference type="SAM" id="MobiDB-lite"/>
    </source>
</evidence>
<feature type="chain" id="PRO_5032841969" evidence="2">
    <location>
        <begin position="20"/>
        <end position="104"/>
    </location>
</feature>
<keyword evidence="2" id="KW-0732">Signal</keyword>
<feature type="region of interest" description="Disordered" evidence="1">
    <location>
        <begin position="46"/>
        <end position="87"/>
    </location>
</feature>
<proteinExistence type="predicted"/>
<dbReference type="EMBL" id="JAFCMP010000479">
    <property type="protein sequence ID" value="KAG5179288.1"/>
    <property type="molecule type" value="Genomic_DNA"/>
</dbReference>
<accession>A0A836CBS4</accession>
<organism evidence="3 4">
    <name type="scientific">Tribonema minus</name>
    <dbReference type="NCBI Taxonomy" id="303371"/>
    <lineage>
        <taxon>Eukaryota</taxon>
        <taxon>Sar</taxon>
        <taxon>Stramenopiles</taxon>
        <taxon>Ochrophyta</taxon>
        <taxon>PX clade</taxon>
        <taxon>Xanthophyceae</taxon>
        <taxon>Tribonematales</taxon>
        <taxon>Tribonemataceae</taxon>
        <taxon>Tribonema</taxon>
    </lineage>
</organism>
<comment type="caution">
    <text evidence="3">The sequence shown here is derived from an EMBL/GenBank/DDBJ whole genome shotgun (WGS) entry which is preliminary data.</text>
</comment>
<evidence type="ECO:0000256" key="2">
    <source>
        <dbReference type="SAM" id="SignalP"/>
    </source>
</evidence>
<reference evidence="3" key="1">
    <citation type="submission" date="2021-02" db="EMBL/GenBank/DDBJ databases">
        <title>First Annotated Genome of the Yellow-green Alga Tribonema minus.</title>
        <authorList>
            <person name="Mahan K.M."/>
        </authorList>
    </citation>
    <scope>NUCLEOTIDE SEQUENCE</scope>
    <source>
        <strain evidence="3">UTEX B ZZ1240</strain>
    </source>
</reference>
<dbReference type="AlphaFoldDB" id="A0A836CBS4"/>
<feature type="compositionally biased region" description="Basic residues" evidence="1">
    <location>
        <begin position="47"/>
        <end position="66"/>
    </location>
</feature>
<evidence type="ECO:0000313" key="3">
    <source>
        <dbReference type="EMBL" id="KAG5179288.1"/>
    </source>
</evidence>
<feature type="signal peptide" evidence="2">
    <location>
        <begin position="1"/>
        <end position="19"/>
    </location>
</feature>
<gene>
    <name evidence="3" type="ORF">JKP88DRAFT_224330</name>
</gene>
<dbReference type="Proteomes" id="UP000664859">
    <property type="component" value="Unassembled WGS sequence"/>
</dbReference>
<protein>
    <submittedName>
        <fullName evidence="3">Uncharacterized protein</fullName>
    </submittedName>
</protein>